<evidence type="ECO:0000313" key="11">
    <source>
        <dbReference type="EMBL" id="SES77825.1"/>
    </source>
</evidence>
<comment type="similarity">
    <text evidence="9">Belongs to the acetylglutamate kinase family. ArgB subfamily.</text>
</comment>
<dbReference type="UniPathway" id="UPA00068">
    <property type="reaction ID" value="UER00107"/>
</dbReference>
<evidence type="ECO:0000256" key="1">
    <source>
        <dbReference type="ARBA" id="ARBA00004828"/>
    </source>
</evidence>
<dbReference type="InterPro" id="IPR004662">
    <property type="entry name" value="AcgluKinase_fam"/>
</dbReference>
<dbReference type="GO" id="GO:0005737">
    <property type="term" value="C:cytoplasm"/>
    <property type="evidence" value="ECO:0007669"/>
    <property type="project" value="UniProtKB-SubCell"/>
</dbReference>
<dbReference type="SUPFAM" id="SSF53633">
    <property type="entry name" value="Carbamate kinase-like"/>
    <property type="match status" value="1"/>
</dbReference>
<organism evidence="11 12">
    <name type="scientific">Thorsellia anophelis DSM 18579</name>
    <dbReference type="NCBI Taxonomy" id="1123402"/>
    <lineage>
        <taxon>Bacteria</taxon>
        <taxon>Pseudomonadati</taxon>
        <taxon>Pseudomonadota</taxon>
        <taxon>Gammaproteobacteria</taxon>
        <taxon>Enterobacterales</taxon>
        <taxon>Thorselliaceae</taxon>
        <taxon>Thorsellia</taxon>
    </lineage>
</organism>
<feature type="binding site" evidence="9">
    <location>
        <begin position="52"/>
        <end position="53"/>
    </location>
    <ligand>
        <name>substrate</name>
    </ligand>
</feature>
<dbReference type="InterPro" id="IPR001048">
    <property type="entry name" value="Asp/Glu/Uridylate_kinase"/>
</dbReference>
<evidence type="ECO:0000256" key="5">
    <source>
        <dbReference type="ARBA" id="ARBA00022741"/>
    </source>
</evidence>
<dbReference type="GO" id="GO:0042450">
    <property type="term" value="P:L-arginine biosynthetic process via ornithine"/>
    <property type="evidence" value="ECO:0007669"/>
    <property type="project" value="UniProtKB-UniRule"/>
</dbReference>
<evidence type="ECO:0000256" key="3">
    <source>
        <dbReference type="ARBA" id="ARBA00022605"/>
    </source>
</evidence>
<comment type="catalytic activity">
    <reaction evidence="8 9">
        <text>N-acetyl-L-glutamate + ATP = N-acetyl-L-glutamyl 5-phosphate + ADP</text>
        <dbReference type="Rhea" id="RHEA:14629"/>
        <dbReference type="ChEBI" id="CHEBI:30616"/>
        <dbReference type="ChEBI" id="CHEBI:44337"/>
        <dbReference type="ChEBI" id="CHEBI:57936"/>
        <dbReference type="ChEBI" id="CHEBI:456216"/>
        <dbReference type="EC" id="2.7.2.8"/>
    </reaction>
</comment>
<keyword evidence="7 9" id="KW-0067">ATP-binding</keyword>
<evidence type="ECO:0000256" key="6">
    <source>
        <dbReference type="ARBA" id="ARBA00022777"/>
    </source>
</evidence>
<dbReference type="PANTHER" id="PTHR23342:SF0">
    <property type="entry name" value="N-ACETYLGLUTAMATE SYNTHASE, MITOCHONDRIAL"/>
    <property type="match status" value="1"/>
</dbReference>
<dbReference type="OrthoDB" id="5915023at2"/>
<dbReference type="EC" id="2.7.2.8" evidence="9"/>
<dbReference type="InterPro" id="IPR037528">
    <property type="entry name" value="ArgB"/>
</dbReference>
<dbReference type="GO" id="GO:0003991">
    <property type="term" value="F:acetylglutamate kinase activity"/>
    <property type="evidence" value="ECO:0007669"/>
    <property type="project" value="UniProtKB-UniRule"/>
</dbReference>
<protein>
    <recommendedName>
        <fullName evidence="9">Acetylglutamate kinase</fullName>
        <ecNumber evidence="9">2.7.2.8</ecNumber>
    </recommendedName>
    <alternativeName>
        <fullName evidence="9">N-acetyl-L-glutamate 5-phosphotransferase</fullName>
    </alternativeName>
    <alternativeName>
        <fullName evidence="9">NAG kinase</fullName>
        <shortName evidence="9">NAGK</shortName>
    </alternativeName>
</protein>
<dbReference type="PANTHER" id="PTHR23342">
    <property type="entry name" value="N-ACETYLGLUTAMATE SYNTHASE"/>
    <property type="match status" value="1"/>
</dbReference>
<dbReference type="NCBIfam" id="TIGR00761">
    <property type="entry name" value="argB"/>
    <property type="match status" value="1"/>
</dbReference>
<feature type="binding site" evidence="9">
    <location>
        <position position="166"/>
    </location>
    <ligand>
        <name>substrate</name>
    </ligand>
</feature>
<dbReference type="PIRSF" id="PIRSF000728">
    <property type="entry name" value="NAGK"/>
    <property type="match status" value="1"/>
</dbReference>
<dbReference type="HAMAP" id="MF_00082">
    <property type="entry name" value="ArgB"/>
    <property type="match status" value="1"/>
</dbReference>
<dbReference type="AlphaFoldDB" id="A0A1H9Z8J4"/>
<comment type="subunit">
    <text evidence="9">Homodimer.</text>
</comment>
<dbReference type="STRING" id="1123402.SAMN02583745_00470"/>
<dbReference type="Pfam" id="PF00696">
    <property type="entry name" value="AA_kinase"/>
    <property type="match status" value="1"/>
</dbReference>
<evidence type="ECO:0000256" key="4">
    <source>
        <dbReference type="ARBA" id="ARBA00022679"/>
    </source>
</evidence>
<keyword evidence="12" id="KW-1185">Reference proteome</keyword>
<sequence>MSKQTPLVLKLGGVILDTPGALESLFNAISDFWSEQIRASQSKRPIVIVHGGGCVVDELMSKLNLPVAKIDGLRVTPRSQIDIVVGALAGSANKILMGKAKQANLKAIGLCLGDGDSVLVSPISEALGHVGRATAGDPEFLELLLSKGYLPIISSIGITENGERMNVNADEAAVAVAKCLSGELALLADVSGVLDANKTLIPKMDRALADELIHAKVITDGMVVKVNAALDAATNLGAPVAIASFKAFDELPKLFSGHSIGTLMLNTQ</sequence>
<keyword evidence="3 9" id="KW-0028">Amino-acid biosynthesis</keyword>
<evidence type="ECO:0000256" key="7">
    <source>
        <dbReference type="ARBA" id="ARBA00022840"/>
    </source>
</evidence>
<feature type="binding site" evidence="9">
    <location>
        <position position="74"/>
    </location>
    <ligand>
        <name>substrate</name>
    </ligand>
</feature>
<evidence type="ECO:0000259" key="10">
    <source>
        <dbReference type="Pfam" id="PF00696"/>
    </source>
</evidence>
<feature type="domain" description="Aspartate/glutamate/uridylate kinase" evidence="10">
    <location>
        <begin position="7"/>
        <end position="244"/>
    </location>
</feature>
<comment type="caution">
    <text evidence="9">Lacks conserved residue(s) required for the propagation of feature annotation.</text>
</comment>
<evidence type="ECO:0000256" key="8">
    <source>
        <dbReference type="ARBA" id="ARBA00048141"/>
    </source>
</evidence>
<gene>
    <name evidence="9" type="primary">argB</name>
    <name evidence="11" type="ORF">SAMN02583745_00470</name>
</gene>
<accession>A0A1H9Z8J4</accession>
<evidence type="ECO:0000256" key="9">
    <source>
        <dbReference type="HAMAP-Rule" id="MF_00082"/>
    </source>
</evidence>
<dbReference type="InterPro" id="IPR036393">
    <property type="entry name" value="AceGlu_kinase-like_sf"/>
</dbReference>
<dbReference type="GO" id="GO:0005524">
    <property type="term" value="F:ATP binding"/>
    <property type="evidence" value="ECO:0007669"/>
    <property type="project" value="UniProtKB-UniRule"/>
</dbReference>
<name>A0A1H9Z8J4_9GAMM</name>
<keyword evidence="9" id="KW-0963">Cytoplasm</keyword>
<reference evidence="12" key="1">
    <citation type="submission" date="2016-10" db="EMBL/GenBank/DDBJ databases">
        <authorList>
            <person name="Varghese N."/>
            <person name="Submissions S."/>
        </authorList>
    </citation>
    <scope>NUCLEOTIDE SEQUENCE [LARGE SCALE GENOMIC DNA]</scope>
    <source>
        <strain evidence="12">DSM 18579</strain>
    </source>
</reference>
<proteinExistence type="inferred from homology"/>
<dbReference type="RefSeq" id="WP_093317515.1">
    <property type="nucleotide sequence ID" value="NZ_FOHV01000003.1"/>
</dbReference>
<keyword evidence="5 9" id="KW-0547">Nucleotide-binding</keyword>
<feature type="site" description="Transition state stabilizer" evidence="9">
    <location>
        <position position="10"/>
    </location>
</feature>
<dbReference type="Gene3D" id="3.40.1160.10">
    <property type="entry name" value="Acetylglutamate kinase-like"/>
    <property type="match status" value="1"/>
</dbReference>
<keyword evidence="2 9" id="KW-0055">Arginine biosynthesis</keyword>
<evidence type="ECO:0000313" key="12">
    <source>
        <dbReference type="Proteomes" id="UP000242642"/>
    </source>
</evidence>
<keyword evidence="6 9" id="KW-0418">Kinase</keyword>
<feature type="site" description="Transition state stabilizer" evidence="9">
    <location>
        <position position="225"/>
    </location>
</feature>
<dbReference type="Proteomes" id="UP000242642">
    <property type="component" value="Unassembled WGS sequence"/>
</dbReference>
<evidence type="ECO:0000256" key="2">
    <source>
        <dbReference type="ARBA" id="ARBA00022571"/>
    </source>
</evidence>
<keyword evidence="4 9" id="KW-0808">Transferase</keyword>
<dbReference type="EMBL" id="FOHV01000003">
    <property type="protein sequence ID" value="SES77825.1"/>
    <property type="molecule type" value="Genomic_DNA"/>
</dbReference>
<comment type="function">
    <text evidence="9">Catalyzes the ATP-dependent phosphorylation of N-acetyl-L-glutamate.</text>
</comment>
<comment type="subcellular location">
    <subcellularLocation>
        <location evidence="9">Cytoplasm</location>
    </subcellularLocation>
</comment>
<comment type="pathway">
    <text evidence="1 9">Amino-acid biosynthesis; L-arginine biosynthesis; N(2)-acetyl-L-ornithine from L-glutamate: step 2/4.</text>
</comment>